<dbReference type="RefSeq" id="WP_071389970.1">
    <property type="nucleotide sequence ID" value="NZ_MLQS01000017.1"/>
</dbReference>
<dbReference type="InterPro" id="IPR001645">
    <property type="entry name" value="Folylpolyglutamate_synth"/>
</dbReference>
<dbReference type="PANTHER" id="PTHR11136:SF0">
    <property type="entry name" value="DIHYDROFOLATE SYNTHETASE-RELATED"/>
    <property type="match status" value="1"/>
</dbReference>
<evidence type="ECO:0000256" key="10">
    <source>
        <dbReference type="ARBA" id="ARBA00022723"/>
    </source>
</evidence>
<dbReference type="Proteomes" id="UP000180057">
    <property type="component" value="Unassembled WGS sequence"/>
</dbReference>
<evidence type="ECO:0000256" key="13">
    <source>
        <dbReference type="ARBA" id="ARBA00022842"/>
    </source>
</evidence>
<evidence type="ECO:0000256" key="15">
    <source>
        <dbReference type="ARBA" id="ARBA00030592"/>
    </source>
</evidence>
<comment type="pathway">
    <text evidence="2">Cofactor biosynthesis; tetrahydrofolate biosynthesis; 7,8-dihydrofolate from 2-amino-4-hydroxy-6-hydroxymethyl-7,8-dihydropteridine diphosphate and 4-aminobenzoate: step 2/2.</text>
</comment>
<dbReference type="PIRSF" id="PIRSF001563">
    <property type="entry name" value="Folylpolyglu_synth"/>
    <property type="match status" value="1"/>
</dbReference>
<dbReference type="InterPro" id="IPR004101">
    <property type="entry name" value="Mur_ligase_C"/>
</dbReference>
<sequence length="424" mass="46878">MISYDEACNIVNSASKFGICLGLERMEEILVHIGSPEKKIPAIHLAGTNGKGSTLTYLKSIFTEAGYSVGTFTSPAIRKINDKIQVNDKEIPDSDFALIVEQLSPIINKIKRTSLGAPTEFEIMTAVAFQYFATKAKPDIVLIETGLGGRLDSTNVIQPLVSIITNIGHDHMDILGHTIEAVAQEKAGIIKQGVPVVSGCKQSDAIEVMKKKAKEASATLYQFEEDFTCDRSGDHFSFQYKDYVIQNLKTGMLGSHQQENAALALMAICILEKNGFQVGEKSIRNGLVKAKIANRIEIVQEQPTIIFDGGHNPEGMEALATTLANSFPSKSVYILFCAMKDKNIKDMLKPISTFAKEIILTSFLYDRSMDPHQVYEECSYPNSKVIENVSDAYDYLGKELHADDVLVVTGSLYFLNYFRNECKK</sequence>
<keyword evidence="12 18" id="KW-0067">ATP-binding</keyword>
<keyword evidence="9 18" id="KW-0436">Ligase</keyword>
<dbReference type="Gene3D" id="3.40.1190.10">
    <property type="entry name" value="Mur-like, catalytic domain"/>
    <property type="match status" value="1"/>
</dbReference>
<evidence type="ECO:0000256" key="9">
    <source>
        <dbReference type="ARBA" id="ARBA00022598"/>
    </source>
</evidence>
<feature type="domain" description="Mur ligase C-terminal" evidence="19">
    <location>
        <begin position="295"/>
        <end position="411"/>
    </location>
</feature>
<dbReference type="EC" id="6.3.2.17" evidence="7"/>
<dbReference type="EC" id="6.3.2.12" evidence="6"/>
<dbReference type="PROSITE" id="PS01012">
    <property type="entry name" value="FOLYLPOLYGLU_SYNT_2"/>
    <property type="match status" value="1"/>
</dbReference>
<accession>A0A1S2M5Q9</accession>
<dbReference type="InterPro" id="IPR036615">
    <property type="entry name" value="Mur_ligase_C_dom_sf"/>
</dbReference>
<keyword evidence="23" id="KW-1185">Reference proteome</keyword>
<dbReference type="SUPFAM" id="SSF53244">
    <property type="entry name" value="MurD-like peptide ligases, peptide-binding domain"/>
    <property type="match status" value="1"/>
</dbReference>
<gene>
    <name evidence="22" type="ORF">BKP45_12355</name>
    <name evidence="21" type="ORF">BKP45_18070</name>
</gene>
<evidence type="ECO:0000313" key="21">
    <source>
        <dbReference type="EMBL" id="OIJ18361.1"/>
    </source>
</evidence>
<reference evidence="22 23" key="1">
    <citation type="submission" date="2016-10" db="EMBL/GenBank/DDBJ databases">
        <title>Draft genome sequences of four alkaliphilic bacteria belonging to the Anaerobacillus genus.</title>
        <authorList>
            <person name="Bassil N.M."/>
            <person name="Lloyd J.R."/>
        </authorList>
    </citation>
    <scope>NUCLEOTIDE SEQUENCE [LARGE SCALE GENOMIC DNA]</scope>
    <source>
        <strain evidence="22 23">DSM 22531</strain>
    </source>
</reference>
<keyword evidence="14" id="KW-0289">Folate biosynthesis</keyword>
<comment type="catalytic activity">
    <reaction evidence="17">
        <text>7,8-dihydropteroate + L-glutamate + ATP = 7,8-dihydrofolate + ADP + phosphate + H(+)</text>
        <dbReference type="Rhea" id="RHEA:23584"/>
        <dbReference type="ChEBI" id="CHEBI:15378"/>
        <dbReference type="ChEBI" id="CHEBI:17839"/>
        <dbReference type="ChEBI" id="CHEBI:29985"/>
        <dbReference type="ChEBI" id="CHEBI:30616"/>
        <dbReference type="ChEBI" id="CHEBI:43474"/>
        <dbReference type="ChEBI" id="CHEBI:57451"/>
        <dbReference type="ChEBI" id="CHEBI:456216"/>
        <dbReference type="EC" id="6.3.2.12"/>
    </reaction>
</comment>
<dbReference type="FunFam" id="3.40.1190.10:FF:000004">
    <property type="entry name" value="Dihydrofolate synthase/folylpolyglutamate synthase"/>
    <property type="match status" value="1"/>
</dbReference>
<dbReference type="NCBIfam" id="TIGR01499">
    <property type="entry name" value="folC"/>
    <property type="match status" value="1"/>
</dbReference>
<evidence type="ECO:0000256" key="12">
    <source>
        <dbReference type="ARBA" id="ARBA00022840"/>
    </source>
</evidence>
<dbReference type="GO" id="GO:0008841">
    <property type="term" value="F:dihydrofolate synthase activity"/>
    <property type="evidence" value="ECO:0007669"/>
    <property type="project" value="UniProtKB-EC"/>
</dbReference>
<dbReference type="Pfam" id="PF08245">
    <property type="entry name" value="Mur_ligase_M"/>
    <property type="match status" value="1"/>
</dbReference>
<evidence type="ECO:0000256" key="8">
    <source>
        <dbReference type="ARBA" id="ARBA00019357"/>
    </source>
</evidence>
<comment type="subunit">
    <text evidence="5">Monomer.</text>
</comment>
<evidence type="ECO:0000256" key="5">
    <source>
        <dbReference type="ARBA" id="ARBA00011245"/>
    </source>
</evidence>
<dbReference type="Gene3D" id="3.90.190.20">
    <property type="entry name" value="Mur ligase, C-terminal domain"/>
    <property type="match status" value="1"/>
</dbReference>
<comment type="catalytic activity">
    <reaction evidence="16">
        <text>(6S)-5,6,7,8-tetrahydrofolyl-(gamma-L-Glu)(n) + L-glutamate + ATP = (6S)-5,6,7,8-tetrahydrofolyl-(gamma-L-Glu)(n+1) + ADP + phosphate + H(+)</text>
        <dbReference type="Rhea" id="RHEA:10580"/>
        <dbReference type="Rhea" id="RHEA-COMP:14738"/>
        <dbReference type="Rhea" id="RHEA-COMP:14740"/>
        <dbReference type="ChEBI" id="CHEBI:15378"/>
        <dbReference type="ChEBI" id="CHEBI:29985"/>
        <dbReference type="ChEBI" id="CHEBI:30616"/>
        <dbReference type="ChEBI" id="CHEBI:43474"/>
        <dbReference type="ChEBI" id="CHEBI:141005"/>
        <dbReference type="ChEBI" id="CHEBI:456216"/>
        <dbReference type="EC" id="6.3.2.17"/>
    </reaction>
</comment>
<evidence type="ECO:0000256" key="6">
    <source>
        <dbReference type="ARBA" id="ARBA00013023"/>
    </source>
</evidence>
<organism evidence="22 23">
    <name type="scientific">Anaerobacillus alkalidiazotrophicus</name>
    <dbReference type="NCBI Taxonomy" id="472963"/>
    <lineage>
        <taxon>Bacteria</taxon>
        <taxon>Bacillati</taxon>
        <taxon>Bacillota</taxon>
        <taxon>Bacilli</taxon>
        <taxon>Bacillales</taxon>
        <taxon>Bacillaceae</taxon>
        <taxon>Anaerobacillus</taxon>
    </lineage>
</organism>
<dbReference type="Pfam" id="PF02875">
    <property type="entry name" value="Mur_ligase_C"/>
    <property type="match status" value="1"/>
</dbReference>
<dbReference type="GO" id="GO:0046872">
    <property type="term" value="F:metal ion binding"/>
    <property type="evidence" value="ECO:0007669"/>
    <property type="project" value="UniProtKB-KW"/>
</dbReference>
<dbReference type="EMBL" id="MLQS01000030">
    <property type="protein sequence ID" value="OIJ18361.1"/>
    <property type="molecule type" value="Genomic_DNA"/>
</dbReference>
<evidence type="ECO:0000259" key="20">
    <source>
        <dbReference type="Pfam" id="PF08245"/>
    </source>
</evidence>
<comment type="cofactor">
    <cofactor evidence="1">
        <name>Mg(2+)</name>
        <dbReference type="ChEBI" id="CHEBI:18420"/>
    </cofactor>
</comment>
<comment type="similarity">
    <text evidence="4 18">Belongs to the folylpolyglutamate synthase family.</text>
</comment>
<evidence type="ECO:0000256" key="1">
    <source>
        <dbReference type="ARBA" id="ARBA00001946"/>
    </source>
</evidence>
<evidence type="ECO:0000256" key="3">
    <source>
        <dbReference type="ARBA" id="ARBA00005150"/>
    </source>
</evidence>
<dbReference type="InterPro" id="IPR036565">
    <property type="entry name" value="Mur-like_cat_sf"/>
</dbReference>
<dbReference type="GO" id="GO:0046656">
    <property type="term" value="P:folic acid biosynthetic process"/>
    <property type="evidence" value="ECO:0007669"/>
    <property type="project" value="UniProtKB-KW"/>
</dbReference>
<evidence type="ECO:0000256" key="14">
    <source>
        <dbReference type="ARBA" id="ARBA00022909"/>
    </source>
</evidence>
<evidence type="ECO:0000259" key="19">
    <source>
        <dbReference type="Pfam" id="PF02875"/>
    </source>
</evidence>
<dbReference type="EMBL" id="MLQS01000017">
    <property type="protein sequence ID" value="OIJ19840.1"/>
    <property type="molecule type" value="Genomic_DNA"/>
</dbReference>
<dbReference type="InterPro" id="IPR018109">
    <property type="entry name" value="Folylpolyglutamate_synth_CS"/>
</dbReference>
<dbReference type="STRING" id="472963.BKP45_12355"/>
<protein>
    <recommendedName>
        <fullName evidence="8">Dihydrofolate synthase/folylpolyglutamate synthase</fullName>
        <ecNumber evidence="6">6.3.2.12</ecNumber>
        <ecNumber evidence="7">6.3.2.17</ecNumber>
    </recommendedName>
    <alternativeName>
        <fullName evidence="15">Tetrahydrofolylpolyglutamate synthase</fullName>
    </alternativeName>
</protein>
<keyword evidence="11 18" id="KW-0547">Nucleotide-binding</keyword>
<name>A0A1S2M5Q9_9BACI</name>
<proteinExistence type="inferred from homology"/>
<evidence type="ECO:0000313" key="23">
    <source>
        <dbReference type="Proteomes" id="UP000180057"/>
    </source>
</evidence>
<comment type="caution">
    <text evidence="22">The sequence shown here is derived from an EMBL/GenBank/DDBJ whole genome shotgun (WGS) entry which is preliminary data.</text>
</comment>
<evidence type="ECO:0000256" key="18">
    <source>
        <dbReference type="PIRNR" id="PIRNR001563"/>
    </source>
</evidence>
<dbReference type="GO" id="GO:0005524">
    <property type="term" value="F:ATP binding"/>
    <property type="evidence" value="ECO:0007669"/>
    <property type="project" value="UniProtKB-KW"/>
</dbReference>
<evidence type="ECO:0000256" key="4">
    <source>
        <dbReference type="ARBA" id="ARBA00008276"/>
    </source>
</evidence>
<dbReference type="PANTHER" id="PTHR11136">
    <property type="entry name" value="FOLYLPOLYGLUTAMATE SYNTHASE-RELATED"/>
    <property type="match status" value="1"/>
</dbReference>
<keyword evidence="13" id="KW-0460">Magnesium</keyword>
<evidence type="ECO:0000313" key="22">
    <source>
        <dbReference type="EMBL" id="OIJ19840.1"/>
    </source>
</evidence>
<evidence type="ECO:0000256" key="16">
    <source>
        <dbReference type="ARBA" id="ARBA00047493"/>
    </source>
</evidence>
<comment type="pathway">
    <text evidence="3">Cofactor biosynthesis; tetrahydrofolylpolyglutamate biosynthesis.</text>
</comment>
<evidence type="ECO:0000256" key="11">
    <source>
        <dbReference type="ARBA" id="ARBA00022741"/>
    </source>
</evidence>
<dbReference type="InterPro" id="IPR013221">
    <property type="entry name" value="Mur_ligase_cen"/>
</dbReference>
<dbReference type="GO" id="GO:0005737">
    <property type="term" value="C:cytoplasm"/>
    <property type="evidence" value="ECO:0007669"/>
    <property type="project" value="TreeGrafter"/>
</dbReference>
<evidence type="ECO:0000256" key="2">
    <source>
        <dbReference type="ARBA" id="ARBA00004799"/>
    </source>
</evidence>
<keyword evidence="10" id="KW-0479">Metal-binding</keyword>
<evidence type="ECO:0000256" key="7">
    <source>
        <dbReference type="ARBA" id="ARBA00013025"/>
    </source>
</evidence>
<dbReference type="AlphaFoldDB" id="A0A1S2M5Q9"/>
<dbReference type="SUPFAM" id="SSF53623">
    <property type="entry name" value="MurD-like peptide ligases, catalytic domain"/>
    <property type="match status" value="1"/>
</dbReference>
<evidence type="ECO:0000256" key="17">
    <source>
        <dbReference type="ARBA" id="ARBA00049161"/>
    </source>
</evidence>
<feature type="domain" description="Mur ligase central" evidence="20">
    <location>
        <begin position="46"/>
        <end position="267"/>
    </location>
</feature>
<dbReference type="GO" id="GO:0004326">
    <property type="term" value="F:tetrahydrofolylpolyglutamate synthase activity"/>
    <property type="evidence" value="ECO:0007669"/>
    <property type="project" value="UniProtKB-EC"/>
</dbReference>